<name>A0A8H3UWB7_VENIN</name>
<sequence length="62" mass="6385">MASFDFVTATPVPQEILSTGVVRAATSTSTPTATVDLRPRATSSVTVHDITIYSNAGFKGAA</sequence>
<gene>
    <name evidence="1" type="ORF">EG328_002371</name>
</gene>
<comment type="caution">
    <text evidence="1">The sequence shown here is derived from an EMBL/GenBank/DDBJ whole genome shotgun (WGS) entry which is preliminary data.</text>
</comment>
<dbReference type="EMBL" id="WNWS01000165">
    <property type="protein sequence ID" value="KAE9976843.1"/>
    <property type="molecule type" value="Genomic_DNA"/>
</dbReference>
<dbReference type="Proteomes" id="UP000447873">
    <property type="component" value="Unassembled WGS sequence"/>
</dbReference>
<evidence type="ECO:0000313" key="1">
    <source>
        <dbReference type="EMBL" id="KAE9976843.1"/>
    </source>
</evidence>
<evidence type="ECO:0000313" key="2">
    <source>
        <dbReference type="Proteomes" id="UP000447873"/>
    </source>
</evidence>
<protein>
    <submittedName>
        <fullName evidence="1">Uncharacterized protein</fullName>
    </submittedName>
</protein>
<organism evidence="1 2">
    <name type="scientific">Venturia inaequalis</name>
    <name type="common">Apple scab fungus</name>
    <dbReference type="NCBI Taxonomy" id="5025"/>
    <lineage>
        <taxon>Eukaryota</taxon>
        <taxon>Fungi</taxon>
        <taxon>Dikarya</taxon>
        <taxon>Ascomycota</taxon>
        <taxon>Pezizomycotina</taxon>
        <taxon>Dothideomycetes</taxon>
        <taxon>Pleosporomycetidae</taxon>
        <taxon>Venturiales</taxon>
        <taxon>Venturiaceae</taxon>
        <taxon>Venturia</taxon>
    </lineage>
</organism>
<reference evidence="1 2" key="1">
    <citation type="submission" date="2018-12" db="EMBL/GenBank/DDBJ databases">
        <title>Venturia inaequalis Genome Resource.</title>
        <authorList>
            <person name="Lichtner F.J."/>
        </authorList>
    </citation>
    <scope>NUCLEOTIDE SEQUENCE [LARGE SCALE GENOMIC DNA]</scope>
    <source>
        <strain evidence="1 2">120213</strain>
    </source>
</reference>
<accession>A0A8H3UWB7</accession>
<proteinExistence type="predicted"/>
<dbReference type="AlphaFoldDB" id="A0A8H3UWB7"/>